<feature type="transmembrane region" description="Helical" evidence="6">
    <location>
        <begin position="65"/>
        <end position="83"/>
    </location>
</feature>
<evidence type="ECO:0000313" key="8">
    <source>
        <dbReference type="Proteomes" id="UP001165060"/>
    </source>
</evidence>
<dbReference type="Gene3D" id="1.10.3080.10">
    <property type="entry name" value="Clc chloride channel"/>
    <property type="match status" value="1"/>
</dbReference>
<dbReference type="PANTHER" id="PTHR43427">
    <property type="entry name" value="CHLORIDE CHANNEL PROTEIN CLC-E"/>
    <property type="match status" value="1"/>
</dbReference>
<feature type="transmembrane region" description="Helical" evidence="6">
    <location>
        <begin position="527"/>
        <end position="550"/>
    </location>
</feature>
<feature type="transmembrane region" description="Helical" evidence="6">
    <location>
        <begin position="117"/>
        <end position="136"/>
    </location>
</feature>
<comment type="subcellular location">
    <subcellularLocation>
        <location evidence="1">Membrane</location>
        <topology evidence="1">Multi-pass membrane protein</topology>
    </subcellularLocation>
</comment>
<organism evidence="7 8">
    <name type="scientific">Tetraparma gracilis</name>
    <dbReference type="NCBI Taxonomy" id="2962635"/>
    <lineage>
        <taxon>Eukaryota</taxon>
        <taxon>Sar</taxon>
        <taxon>Stramenopiles</taxon>
        <taxon>Ochrophyta</taxon>
        <taxon>Bolidophyceae</taxon>
        <taxon>Parmales</taxon>
        <taxon>Triparmaceae</taxon>
        <taxon>Tetraparma</taxon>
    </lineage>
</organism>
<evidence type="ECO:0000256" key="1">
    <source>
        <dbReference type="ARBA" id="ARBA00004141"/>
    </source>
</evidence>
<keyword evidence="8" id="KW-1185">Reference proteome</keyword>
<protein>
    <recommendedName>
        <fullName evidence="9">Chloride channel protein</fullName>
    </recommendedName>
</protein>
<evidence type="ECO:0008006" key="9">
    <source>
        <dbReference type="Google" id="ProtNLM"/>
    </source>
</evidence>
<feature type="region of interest" description="Disordered" evidence="5">
    <location>
        <begin position="1"/>
        <end position="35"/>
    </location>
</feature>
<evidence type="ECO:0000256" key="3">
    <source>
        <dbReference type="ARBA" id="ARBA00022989"/>
    </source>
</evidence>
<evidence type="ECO:0000256" key="5">
    <source>
        <dbReference type="SAM" id="MobiDB-lite"/>
    </source>
</evidence>
<dbReference type="SUPFAM" id="SSF81340">
    <property type="entry name" value="Clc chloride channel"/>
    <property type="match status" value="1"/>
</dbReference>
<feature type="compositionally biased region" description="Low complexity" evidence="5">
    <location>
        <begin position="20"/>
        <end position="35"/>
    </location>
</feature>
<dbReference type="InterPro" id="IPR001807">
    <property type="entry name" value="ClC"/>
</dbReference>
<dbReference type="Proteomes" id="UP001165060">
    <property type="component" value="Unassembled WGS sequence"/>
</dbReference>
<dbReference type="Pfam" id="PF00654">
    <property type="entry name" value="Voltage_CLC"/>
    <property type="match status" value="1"/>
</dbReference>
<keyword evidence="4 6" id="KW-0472">Membrane</keyword>
<evidence type="ECO:0000313" key="7">
    <source>
        <dbReference type="EMBL" id="GMI38106.1"/>
    </source>
</evidence>
<dbReference type="InterPro" id="IPR050368">
    <property type="entry name" value="ClC-type_chloride_channel"/>
</dbReference>
<dbReference type="CDD" id="cd00400">
    <property type="entry name" value="Voltage_gated_ClC"/>
    <property type="match status" value="1"/>
</dbReference>
<proteinExistence type="predicted"/>
<gene>
    <name evidence="7" type="ORF">TeGR_g14690</name>
</gene>
<evidence type="ECO:0000256" key="4">
    <source>
        <dbReference type="ARBA" id="ARBA00023136"/>
    </source>
</evidence>
<feature type="transmembrane region" description="Helical" evidence="6">
    <location>
        <begin position="318"/>
        <end position="343"/>
    </location>
</feature>
<feature type="transmembrane region" description="Helical" evidence="6">
    <location>
        <begin position="495"/>
        <end position="520"/>
    </location>
</feature>
<dbReference type="InterPro" id="IPR014743">
    <property type="entry name" value="Cl-channel_core"/>
</dbReference>
<comment type="caution">
    <text evidence="7">The sequence shown here is derived from an EMBL/GenBank/DDBJ whole genome shotgun (WGS) entry which is preliminary data.</text>
</comment>
<feature type="transmembrane region" description="Helical" evidence="6">
    <location>
        <begin position="363"/>
        <end position="384"/>
    </location>
</feature>
<feature type="compositionally biased region" description="Polar residues" evidence="5">
    <location>
        <begin position="7"/>
        <end position="18"/>
    </location>
</feature>
<sequence length="614" mass="64291">MEDSFPRSKSPTLSSPFLASSPPRTPSTSSSTSTSDAKEDLLANLELLSVFGPSFALERRFWSSAGYSLLLGLLMGGFGLLFFNGVSKGFDLWTGRSEPPYEERLRDGGFGFGSGEWWWLLVTVGGGFLVGVLRLLPSFPDKVDGLFYEVKTLHVHPEHSPLVFLSSCLSLACGASVGPEAAMGNLGGGLGTLLGSLRSQSDRRAAISCFCGMAGAMGALLPSPVLAVLLLHELTVTSRPADTRFNAAVPGAPYGGGDETRLDLPAGVDHHDFMEQVTLGGIAATAGYGVFYGLADYTYLHPSQIPLPASLFSRYEPWHVLAAVPLGIVAGVLGIVTLILLGLFRKVAKRVRQRLLSRGLRPAVVTVLVPMIGGLLFGLVGVAFPLTLGDGAMQIPFVIKNGFTGDIQEPDHRDFFANSTIPPNPDPVFPLHVDAKISVGVLVGTLFGKLLSMAICLGFGFVGGNIFPCIFAGCCAGLVATAAVPALPVTLTVPAMMAAVPAAFAPIPFSLVGIVVIILVMDGQMAAPVFVATFVAFLTNCGMGVVQMVVERQAGVPGVMTQVRNNNNHSILHSGKKGAAWGGADGGRGTDDSNALQDVSSIIFAADNDADLED</sequence>
<feature type="transmembrane region" description="Helical" evidence="6">
    <location>
        <begin position="437"/>
        <end position="462"/>
    </location>
</feature>
<evidence type="ECO:0000256" key="6">
    <source>
        <dbReference type="SAM" id="Phobius"/>
    </source>
</evidence>
<accession>A0ABQ6N2J2</accession>
<keyword evidence="2 6" id="KW-0812">Transmembrane</keyword>
<evidence type="ECO:0000256" key="2">
    <source>
        <dbReference type="ARBA" id="ARBA00022692"/>
    </source>
</evidence>
<name>A0ABQ6N2J2_9STRA</name>
<keyword evidence="3 6" id="KW-1133">Transmembrane helix</keyword>
<reference evidence="7 8" key="1">
    <citation type="journal article" date="2023" name="Commun. Biol.">
        <title>Genome analysis of Parmales, the sister group of diatoms, reveals the evolutionary specialization of diatoms from phago-mixotrophs to photoautotrophs.</title>
        <authorList>
            <person name="Ban H."/>
            <person name="Sato S."/>
            <person name="Yoshikawa S."/>
            <person name="Yamada K."/>
            <person name="Nakamura Y."/>
            <person name="Ichinomiya M."/>
            <person name="Sato N."/>
            <person name="Blanc-Mathieu R."/>
            <person name="Endo H."/>
            <person name="Kuwata A."/>
            <person name="Ogata H."/>
        </authorList>
    </citation>
    <scope>NUCLEOTIDE SEQUENCE [LARGE SCALE GENOMIC DNA]</scope>
</reference>
<dbReference type="EMBL" id="BRYB01003517">
    <property type="protein sequence ID" value="GMI38106.1"/>
    <property type="molecule type" value="Genomic_DNA"/>
</dbReference>
<feature type="transmembrane region" description="Helical" evidence="6">
    <location>
        <begin position="469"/>
        <end position="489"/>
    </location>
</feature>